<evidence type="ECO:0000256" key="2">
    <source>
        <dbReference type="ARBA" id="ARBA00005528"/>
    </source>
</evidence>
<evidence type="ECO:0000256" key="4">
    <source>
        <dbReference type="ARBA" id="ARBA00022552"/>
    </source>
</evidence>
<evidence type="ECO:0000259" key="11">
    <source>
        <dbReference type="Pfam" id="PF04452"/>
    </source>
</evidence>
<dbReference type="SUPFAM" id="SSF75217">
    <property type="entry name" value="alpha/beta knot"/>
    <property type="match status" value="1"/>
</dbReference>
<dbReference type="EC" id="2.1.1.193" evidence="10"/>
<proteinExistence type="inferred from homology"/>
<evidence type="ECO:0000256" key="5">
    <source>
        <dbReference type="ARBA" id="ARBA00022603"/>
    </source>
</evidence>
<keyword evidence="7 10" id="KW-0949">S-adenosyl-L-methionine</keyword>
<dbReference type="PANTHER" id="PTHR30027:SF3">
    <property type="entry name" value="16S RRNA (URACIL(1498)-N(3))-METHYLTRANSFERASE"/>
    <property type="match status" value="1"/>
</dbReference>
<evidence type="ECO:0000256" key="3">
    <source>
        <dbReference type="ARBA" id="ARBA00022490"/>
    </source>
</evidence>
<comment type="similarity">
    <text evidence="2 10">Belongs to the RNA methyltransferase RsmE family.</text>
</comment>
<evidence type="ECO:0000313" key="13">
    <source>
        <dbReference type="EMBL" id="PRQ07411.1"/>
    </source>
</evidence>
<accession>A0A2S9YQP1</accession>
<reference evidence="13 14" key="1">
    <citation type="submission" date="2018-03" db="EMBL/GenBank/DDBJ databases">
        <title>Draft Genome Sequences of the Obligatory Marine Myxobacteria Enhygromyxa salina SWB007.</title>
        <authorList>
            <person name="Poehlein A."/>
            <person name="Moghaddam J.A."/>
            <person name="Harms H."/>
            <person name="Alanjari M."/>
            <person name="Koenig G.M."/>
            <person name="Daniel R."/>
            <person name="Schaeberle T.F."/>
        </authorList>
    </citation>
    <scope>NUCLEOTIDE SEQUENCE [LARGE SCALE GENOMIC DNA]</scope>
    <source>
        <strain evidence="13 14">SWB007</strain>
    </source>
</reference>
<dbReference type="RefSeq" id="WP_181233738.1">
    <property type="nucleotide sequence ID" value="NZ_PVNL01000055.1"/>
</dbReference>
<evidence type="ECO:0000256" key="6">
    <source>
        <dbReference type="ARBA" id="ARBA00022679"/>
    </source>
</evidence>
<keyword evidence="3 10" id="KW-0963">Cytoplasm</keyword>
<dbReference type="InterPro" id="IPR029026">
    <property type="entry name" value="tRNA_m1G_MTases_N"/>
</dbReference>
<comment type="catalytic activity">
    <reaction evidence="9 10">
        <text>uridine(1498) in 16S rRNA + S-adenosyl-L-methionine = N(3)-methyluridine(1498) in 16S rRNA + S-adenosyl-L-homocysteine + H(+)</text>
        <dbReference type="Rhea" id="RHEA:42920"/>
        <dbReference type="Rhea" id="RHEA-COMP:10283"/>
        <dbReference type="Rhea" id="RHEA-COMP:10284"/>
        <dbReference type="ChEBI" id="CHEBI:15378"/>
        <dbReference type="ChEBI" id="CHEBI:57856"/>
        <dbReference type="ChEBI" id="CHEBI:59789"/>
        <dbReference type="ChEBI" id="CHEBI:65315"/>
        <dbReference type="ChEBI" id="CHEBI:74502"/>
        <dbReference type="EC" id="2.1.1.193"/>
    </reaction>
</comment>
<name>A0A2S9YQP1_9BACT</name>
<dbReference type="SUPFAM" id="SSF88697">
    <property type="entry name" value="PUA domain-like"/>
    <property type="match status" value="1"/>
</dbReference>
<evidence type="ECO:0000256" key="8">
    <source>
        <dbReference type="ARBA" id="ARBA00025699"/>
    </source>
</evidence>
<dbReference type="Proteomes" id="UP000238823">
    <property type="component" value="Unassembled WGS sequence"/>
</dbReference>
<dbReference type="GO" id="GO:0005737">
    <property type="term" value="C:cytoplasm"/>
    <property type="evidence" value="ECO:0007669"/>
    <property type="project" value="UniProtKB-SubCell"/>
</dbReference>
<dbReference type="InterPro" id="IPR029028">
    <property type="entry name" value="Alpha/beta_knot_MTases"/>
</dbReference>
<comment type="subcellular location">
    <subcellularLocation>
        <location evidence="1 10">Cytoplasm</location>
    </subcellularLocation>
</comment>
<evidence type="ECO:0000256" key="7">
    <source>
        <dbReference type="ARBA" id="ARBA00022691"/>
    </source>
</evidence>
<sequence>MSVRAFAPAGAEPLQAGITLELDDEESRYLVKVRRVRVGEAIELFDAGAVWLARLVTHGRRVRVEIDGPRPLGATPLARVLLLGLPDAPATLESITGACELGATQVVLVRCERSAGHVPSAGRLERVMRAAMRQCGRPSPPELLGGPPAEPWSLPDALAHQPELPGVFGEPHANDKTLPPGLTERPGGMRLLVGPEGGLSAREVEAATAAGFVATQLGPWVLRTPTAAVALLARFGSWPQTH</sequence>
<dbReference type="AlphaFoldDB" id="A0A2S9YQP1"/>
<dbReference type="InterPro" id="IPR015947">
    <property type="entry name" value="PUA-like_sf"/>
</dbReference>
<dbReference type="PANTHER" id="PTHR30027">
    <property type="entry name" value="RIBOSOMAL RNA SMALL SUBUNIT METHYLTRANSFERASE E"/>
    <property type="match status" value="1"/>
</dbReference>
<evidence type="ECO:0000313" key="14">
    <source>
        <dbReference type="Proteomes" id="UP000238823"/>
    </source>
</evidence>
<organism evidence="13 14">
    <name type="scientific">Enhygromyxa salina</name>
    <dbReference type="NCBI Taxonomy" id="215803"/>
    <lineage>
        <taxon>Bacteria</taxon>
        <taxon>Pseudomonadati</taxon>
        <taxon>Myxococcota</taxon>
        <taxon>Polyangia</taxon>
        <taxon>Nannocystales</taxon>
        <taxon>Nannocystaceae</taxon>
        <taxon>Enhygromyxa</taxon>
    </lineage>
</organism>
<gene>
    <name evidence="13" type="primary">rsmE_1</name>
    <name evidence="13" type="ORF">ENSA7_28750</name>
</gene>
<feature type="domain" description="Ribosomal RNA small subunit methyltransferase E methyltransferase" evidence="11">
    <location>
        <begin position="80"/>
        <end position="234"/>
    </location>
</feature>
<evidence type="ECO:0000256" key="1">
    <source>
        <dbReference type="ARBA" id="ARBA00004496"/>
    </source>
</evidence>
<dbReference type="GO" id="GO:0070475">
    <property type="term" value="P:rRNA base methylation"/>
    <property type="evidence" value="ECO:0007669"/>
    <property type="project" value="TreeGrafter"/>
</dbReference>
<dbReference type="InterPro" id="IPR006700">
    <property type="entry name" value="RsmE"/>
</dbReference>
<evidence type="ECO:0000256" key="9">
    <source>
        <dbReference type="ARBA" id="ARBA00047944"/>
    </source>
</evidence>
<protein>
    <recommendedName>
        <fullName evidence="10">Ribosomal RNA small subunit methyltransferase E</fullName>
        <ecNumber evidence="10">2.1.1.193</ecNumber>
    </recommendedName>
</protein>
<dbReference type="Pfam" id="PF20260">
    <property type="entry name" value="PUA_4"/>
    <property type="match status" value="1"/>
</dbReference>
<dbReference type="Pfam" id="PF04452">
    <property type="entry name" value="Methyltrans_RNA"/>
    <property type="match status" value="1"/>
</dbReference>
<dbReference type="InterPro" id="IPR046886">
    <property type="entry name" value="RsmE_MTase_dom"/>
</dbReference>
<dbReference type="EMBL" id="PVNL01000055">
    <property type="protein sequence ID" value="PRQ07411.1"/>
    <property type="molecule type" value="Genomic_DNA"/>
</dbReference>
<dbReference type="PIRSF" id="PIRSF015601">
    <property type="entry name" value="MTase_slr0722"/>
    <property type="match status" value="1"/>
</dbReference>
<feature type="domain" description="Ribosomal RNA small subunit methyltransferase E PUA-like" evidence="12">
    <location>
        <begin position="22"/>
        <end position="57"/>
    </location>
</feature>
<dbReference type="CDD" id="cd18084">
    <property type="entry name" value="RsmE-like"/>
    <property type="match status" value="1"/>
</dbReference>
<dbReference type="InterPro" id="IPR046887">
    <property type="entry name" value="RsmE_PUA-like"/>
</dbReference>
<dbReference type="GO" id="GO:0070042">
    <property type="term" value="F:rRNA (uridine-N3-)-methyltransferase activity"/>
    <property type="evidence" value="ECO:0007669"/>
    <property type="project" value="TreeGrafter"/>
</dbReference>
<dbReference type="Gene3D" id="3.40.1280.10">
    <property type="match status" value="1"/>
</dbReference>
<keyword evidence="4 10" id="KW-0698">rRNA processing</keyword>
<comment type="function">
    <text evidence="8 10">Specifically methylates the N3 position of the uracil ring of uridine 1498 (m3U1498) in 16S rRNA. Acts on the fully assembled 30S ribosomal subunit.</text>
</comment>
<keyword evidence="5 10" id="KW-0489">Methyltransferase</keyword>
<dbReference type="NCBIfam" id="TIGR00046">
    <property type="entry name" value="RsmE family RNA methyltransferase"/>
    <property type="match status" value="1"/>
</dbReference>
<comment type="caution">
    <text evidence="13">The sequence shown here is derived from an EMBL/GenBank/DDBJ whole genome shotgun (WGS) entry which is preliminary data.</text>
</comment>
<evidence type="ECO:0000256" key="10">
    <source>
        <dbReference type="PIRNR" id="PIRNR015601"/>
    </source>
</evidence>
<keyword evidence="6 10" id="KW-0808">Transferase</keyword>
<evidence type="ECO:0000259" key="12">
    <source>
        <dbReference type="Pfam" id="PF20260"/>
    </source>
</evidence>